<feature type="compositionally biased region" description="Basic and acidic residues" evidence="1">
    <location>
        <begin position="178"/>
        <end position="214"/>
    </location>
</feature>
<keyword evidence="3" id="KW-1185">Reference proteome</keyword>
<protein>
    <submittedName>
        <fullName evidence="2">Uncharacterized protein</fullName>
    </submittedName>
</protein>
<feature type="compositionally biased region" description="Low complexity" evidence="1">
    <location>
        <begin position="100"/>
        <end position="127"/>
    </location>
</feature>
<gene>
    <name evidence="2" type="ORF">JVT61DRAFT_4614</name>
</gene>
<reference evidence="2" key="1">
    <citation type="submission" date="2021-03" db="EMBL/GenBank/DDBJ databases">
        <title>Evolutionary innovations through gain and loss of genes in the ectomycorrhizal Boletales.</title>
        <authorList>
            <person name="Wu G."/>
            <person name="Miyauchi S."/>
            <person name="Morin E."/>
            <person name="Yang Z.-L."/>
            <person name="Xu J."/>
            <person name="Martin F.M."/>
        </authorList>
    </citation>
    <scope>NUCLEOTIDE SEQUENCE</scope>
    <source>
        <strain evidence="2">BR01</strain>
    </source>
</reference>
<dbReference type="Proteomes" id="UP000683000">
    <property type="component" value="Unassembled WGS sequence"/>
</dbReference>
<name>A0A8I2YLR0_9AGAM</name>
<dbReference type="EMBL" id="JAGFBS010000019">
    <property type="protein sequence ID" value="KAG6373982.1"/>
    <property type="molecule type" value="Genomic_DNA"/>
</dbReference>
<proteinExistence type="predicted"/>
<dbReference type="AlphaFoldDB" id="A0A8I2YLR0"/>
<evidence type="ECO:0000313" key="2">
    <source>
        <dbReference type="EMBL" id="KAG6373982.1"/>
    </source>
</evidence>
<feature type="compositionally biased region" description="Basic and acidic residues" evidence="1">
    <location>
        <begin position="128"/>
        <end position="147"/>
    </location>
</feature>
<feature type="region of interest" description="Disordered" evidence="1">
    <location>
        <begin position="97"/>
        <end position="227"/>
    </location>
</feature>
<sequence length="227" mass="25252">MSQDDFSQTVVNQAVEAVRDIISNHILALTPICEHTQSWSARIQEMREQLEFVRSVIHDGVAIPHFLVSLDMHLAGNVSLNLDHPWLELHGPAPIPVSPTPATTAHAPFPVPTSTSPQNPPTQIGKAAKLDKGKAKAKQEADKEPDNKGNTTHQTRRRAKSVVCRDEKEKAVTNAMVDKGKGKGKDKQDQDGDNKKGRHRTQDQDKQVKQHQEQGEAEEPPWERSQQ</sequence>
<evidence type="ECO:0000256" key="1">
    <source>
        <dbReference type="SAM" id="MobiDB-lite"/>
    </source>
</evidence>
<accession>A0A8I2YLR0</accession>
<comment type="caution">
    <text evidence="2">The sequence shown here is derived from an EMBL/GenBank/DDBJ whole genome shotgun (WGS) entry which is preliminary data.</text>
</comment>
<organism evidence="2 3">
    <name type="scientific">Boletus reticuloceps</name>
    <dbReference type="NCBI Taxonomy" id="495285"/>
    <lineage>
        <taxon>Eukaryota</taxon>
        <taxon>Fungi</taxon>
        <taxon>Dikarya</taxon>
        <taxon>Basidiomycota</taxon>
        <taxon>Agaricomycotina</taxon>
        <taxon>Agaricomycetes</taxon>
        <taxon>Agaricomycetidae</taxon>
        <taxon>Boletales</taxon>
        <taxon>Boletineae</taxon>
        <taxon>Boletaceae</taxon>
        <taxon>Boletoideae</taxon>
        <taxon>Boletus</taxon>
    </lineage>
</organism>
<evidence type="ECO:0000313" key="3">
    <source>
        <dbReference type="Proteomes" id="UP000683000"/>
    </source>
</evidence>